<sequence>MRSSRFEEGNVTGHAEYDVANKDFLVWLTTFEPKMQVFEQVMGFDLPFNTASSETPLQRFLDDLSQCRFKHGYWRVTLKMDMRIWQKVARPRPGRAAGVELVFCRSVVQA</sequence>
<dbReference type="AlphaFoldDB" id="A0AA36IMY1"/>
<keyword evidence="2" id="KW-1185">Reference proteome</keyword>
<evidence type="ECO:0000313" key="2">
    <source>
        <dbReference type="Proteomes" id="UP001178507"/>
    </source>
</evidence>
<proteinExistence type="predicted"/>
<name>A0AA36IMY1_9DINO</name>
<gene>
    <name evidence="1" type="ORF">EVOR1521_LOCUS15242</name>
</gene>
<dbReference type="Proteomes" id="UP001178507">
    <property type="component" value="Unassembled WGS sequence"/>
</dbReference>
<dbReference type="EMBL" id="CAUJNA010001916">
    <property type="protein sequence ID" value="CAJ1389670.1"/>
    <property type="molecule type" value="Genomic_DNA"/>
</dbReference>
<organism evidence="1 2">
    <name type="scientific">Effrenium voratum</name>
    <dbReference type="NCBI Taxonomy" id="2562239"/>
    <lineage>
        <taxon>Eukaryota</taxon>
        <taxon>Sar</taxon>
        <taxon>Alveolata</taxon>
        <taxon>Dinophyceae</taxon>
        <taxon>Suessiales</taxon>
        <taxon>Symbiodiniaceae</taxon>
        <taxon>Effrenium</taxon>
    </lineage>
</organism>
<protein>
    <submittedName>
        <fullName evidence="1">Uncharacterized protein</fullName>
    </submittedName>
</protein>
<comment type="caution">
    <text evidence="1">The sequence shown here is derived from an EMBL/GenBank/DDBJ whole genome shotgun (WGS) entry which is preliminary data.</text>
</comment>
<reference evidence="1" key="1">
    <citation type="submission" date="2023-08" db="EMBL/GenBank/DDBJ databases">
        <authorList>
            <person name="Chen Y."/>
            <person name="Shah S."/>
            <person name="Dougan E. K."/>
            <person name="Thang M."/>
            <person name="Chan C."/>
        </authorList>
    </citation>
    <scope>NUCLEOTIDE SEQUENCE</scope>
</reference>
<accession>A0AA36IMY1</accession>
<evidence type="ECO:0000313" key="1">
    <source>
        <dbReference type="EMBL" id="CAJ1389670.1"/>
    </source>
</evidence>